<comment type="caution">
    <text evidence="2">The sequence shown here is derived from an EMBL/GenBank/DDBJ whole genome shotgun (WGS) entry which is preliminary data.</text>
</comment>
<name>A0A5N6LN87_9ASTR</name>
<evidence type="ECO:0000313" key="2">
    <source>
        <dbReference type="EMBL" id="KAD2393634.1"/>
    </source>
</evidence>
<proteinExistence type="predicted"/>
<accession>A0A5N6LN87</accession>
<protein>
    <recommendedName>
        <fullName evidence="4">HMA domain-containing protein</fullName>
    </recommendedName>
</protein>
<evidence type="ECO:0000313" key="3">
    <source>
        <dbReference type="Proteomes" id="UP000326396"/>
    </source>
</evidence>
<dbReference type="EMBL" id="SZYD01000019">
    <property type="protein sequence ID" value="KAD2393634.1"/>
    <property type="molecule type" value="Genomic_DNA"/>
</dbReference>
<evidence type="ECO:0008006" key="4">
    <source>
        <dbReference type="Google" id="ProtNLM"/>
    </source>
</evidence>
<dbReference type="Proteomes" id="UP000326396">
    <property type="component" value="Linkage Group LG9"/>
</dbReference>
<organism evidence="2 3">
    <name type="scientific">Mikania micrantha</name>
    <name type="common">bitter vine</name>
    <dbReference type="NCBI Taxonomy" id="192012"/>
    <lineage>
        <taxon>Eukaryota</taxon>
        <taxon>Viridiplantae</taxon>
        <taxon>Streptophyta</taxon>
        <taxon>Embryophyta</taxon>
        <taxon>Tracheophyta</taxon>
        <taxon>Spermatophyta</taxon>
        <taxon>Magnoliopsida</taxon>
        <taxon>eudicotyledons</taxon>
        <taxon>Gunneridae</taxon>
        <taxon>Pentapetalae</taxon>
        <taxon>asterids</taxon>
        <taxon>campanulids</taxon>
        <taxon>Asterales</taxon>
        <taxon>Asteraceae</taxon>
        <taxon>Asteroideae</taxon>
        <taxon>Heliantheae alliance</taxon>
        <taxon>Eupatorieae</taxon>
        <taxon>Mikania</taxon>
    </lineage>
</organism>
<evidence type="ECO:0000256" key="1">
    <source>
        <dbReference type="SAM" id="MobiDB-lite"/>
    </source>
</evidence>
<sequence>MFVTNFYLFMINKLKRKREGVVIVANKTKGEAGTTKLIEMGDEQGREKRGNEVKKPEEGQSEEPVVRDDKNKGEAKDLLPPPPSQEVVLRAIMHCEECARGVKQRLRHFEDRDFFSVRLEFVN</sequence>
<gene>
    <name evidence="2" type="ORF">E3N88_40611</name>
</gene>
<dbReference type="AlphaFoldDB" id="A0A5N6LN87"/>
<reference evidence="2 3" key="1">
    <citation type="submission" date="2019-05" db="EMBL/GenBank/DDBJ databases">
        <title>Mikania micrantha, genome provides insights into the molecular mechanism of rapid growth.</title>
        <authorList>
            <person name="Liu B."/>
        </authorList>
    </citation>
    <scope>NUCLEOTIDE SEQUENCE [LARGE SCALE GENOMIC DNA]</scope>
    <source>
        <strain evidence="2">NLD-2019</strain>
        <tissue evidence="2">Leaf</tissue>
    </source>
</reference>
<feature type="region of interest" description="Disordered" evidence="1">
    <location>
        <begin position="33"/>
        <end position="84"/>
    </location>
</feature>
<feature type="compositionally biased region" description="Basic and acidic residues" evidence="1">
    <location>
        <begin position="43"/>
        <end position="77"/>
    </location>
</feature>
<keyword evidence="3" id="KW-1185">Reference proteome</keyword>